<protein>
    <recommendedName>
        <fullName evidence="7">GB1/RHD3-type G domain-containing protein</fullName>
    </recommendedName>
</protein>
<gene>
    <name evidence="8" type="ORF">MARPO_0197s0019</name>
</gene>
<dbReference type="InterPro" id="IPR003191">
    <property type="entry name" value="Guanylate-bd/ATL_C"/>
</dbReference>
<dbReference type="InterPro" id="IPR030386">
    <property type="entry name" value="G_GB1_RHD3_dom"/>
</dbReference>
<dbReference type="Pfam" id="PF02263">
    <property type="entry name" value="GBP"/>
    <property type="match status" value="1"/>
</dbReference>
<dbReference type="EMBL" id="KZ772865">
    <property type="protein sequence ID" value="PTQ27485.1"/>
    <property type="molecule type" value="Genomic_DNA"/>
</dbReference>
<keyword evidence="9" id="KW-1185">Reference proteome</keyword>
<evidence type="ECO:0000313" key="8">
    <source>
        <dbReference type="EMBL" id="PTQ27485.1"/>
    </source>
</evidence>
<dbReference type="InterPro" id="IPR027417">
    <property type="entry name" value="P-loop_NTPase"/>
</dbReference>
<dbReference type="OrthoDB" id="2135133at2759"/>
<evidence type="ECO:0000256" key="2">
    <source>
        <dbReference type="ARBA" id="ARBA00022801"/>
    </source>
</evidence>
<feature type="region of interest" description="Disordered" evidence="6">
    <location>
        <begin position="608"/>
        <end position="640"/>
    </location>
</feature>
<dbReference type="Proteomes" id="UP000244005">
    <property type="component" value="Unassembled WGS sequence"/>
</dbReference>
<proteinExistence type="inferred from homology"/>
<feature type="region of interest" description="Disordered" evidence="6">
    <location>
        <begin position="400"/>
        <end position="438"/>
    </location>
</feature>
<evidence type="ECO:0000313" key="9">
    <source>
        <dbReference type="Proteomes" id="UP000244005"/>
    </source>
</evidence>
<dbReference type="GO" id="GO:0003924">
    <property type="term" value="F:GTPase activity"/>
    <property type="evidence" value="ECO:0000318"/>
    <property type="project" value="GO_Central"/>
</dbReference>
<dbReference type="CDD" id="cd01851">
    <property type="entry name" value="GBP"/>
    <property type="match status" value="1"/>
</dbReference>
<evidence type="ECO:0000256" key="4">
    <source>
        <dbReference type="PROSITE-ProRule" id="PRU01052"/>
    </source>
</evidence>
<keyword evidence="1" id="KW-0547">Nucleotide-binding</keyword>
<sequence>MMQPITSSTATGPKARALCLVYCDETGQFRMDAEAVAALQLVKGPLGVVSICGRARQGKSFILNQLLGRSSGFQVAPTHRPCTKGLWMWSTPLKRTALDGSEYSVLLLDSEGIDAYDQTGTYSTQIFSLAVLLSSMFIYNQMGGIDEAALDRLSLVTEMTKHIHVRASQRQTSAAELGQFSPLFVWLLRDFYLDLTESGRQITPRDYLESALQPVGGSGKAVSERNEIRESIRALFPDRNCFTLVRPLNDEHDLQRLDQIPMDRMRSEFRSGLDTLTKFVFERTRPKQLGPTIMNGPMLAGLTQSFLDALNAGAVPSIATSWQNVEEIECRRAHEMAVENCLRMFDKSTAPDENALQDAHEAALAIYNHEAVGAGAPRLKYERQLMVSLKKQFESLANRMSSHGDLHRSTNSNMDLEPSAPYASASSFPSPAEFQNGEEPSLAYEKLQHISQGGASSSGSFFPKFPFSVSASSKGIGIGLDVASKVFPPALPKSFQPFLPPEVTAVLEKRPSGPYLSQNKIAYQIHGTGAGFSPTSALQGILQKCGIGTTNTTHDITSNKQKHHQADLLDRPTSSRIVEKIRNLDDMLRSLDRCSVIKRFAGDVLRDQDTKSVSDQNRYRQPKPSEILEAPISEQPRNATSGVNKAISRLEFKAQMDKLTGVIEDHWFYGGSKKTGAKKSKEATDISYSTRNNDPHPPQQDVLPSVSNPPTSGPSTSLLEEMLRRVVGLERRLTKRDKQKQAKQKRIVARGRLCVQRPAGKRIASIMQRQCSRSVASINQRLDKHEHGEAVGLSHEETINNGHCRGSHSGNLDSDVQTGKLDHAPSMSPSTMCNQNLVKPGETNESSVVEECVEHRDSVSRSMQQMQDELSTLRKESQFMTQSLEQLQQLFSEQNMEIELCWAAINHLCMDNDTFRDDLRAYHTSLQERSGVSELIKAAAATDMQAIGAVQGHSTPDGTK</sequence>
<accession>A0A2R6W0V3</accession>
<dbReference type="EMBL" id="KZ772865">
    <property type="protein sequence ID" value="PTQ27486.1"/>
    <property type="molecule type" value="Genomic_DNA"/>
</dbReference>
<evidence type="ECO:0000256" key="3">
    <source>
        <dbReference type="ARBA" id="ARBA00023134"/>
    </source>
</evidence>
<dbReference type="SUPFAM" id="SSF52540">
    <property type="entry name" value="P-loop containing nucleoside triphosphate hydrolases"/>
    <property type="match status" value="1"/>
</dbReference>
<dbReference type="InterPro" id="IPR015894">
    <property type="entry name" value="Guanylate-bd_N"/>
</dbReference>
<feature type="compositionally biased region" description="Low complexity" evidence="6">
    <location>
        <begin position="418"/>
        <end position="432"/>
    </location>
</feature>
<dbReference type="SUPFAM" id="SSF48340">
    <property type="entry name" value="Interferon-induced guanylate-binding protein 1 (GBP1), C-terminal domain"/>
    <property type="match status" value="1"/>
</dbReference>
<comment type="similarity">
    <text evidence="4">Belongs to the TRAFAC class dynamin-like GTPase superfamily. GB1/RHD3 GTPase family.</text>
</comment>
<keyword evidence="2" id="KW-0378">Hydrolase</keyword>
<dbReference type="Gramene" id="Mp5g01250.4">
    <property type="protein sequence ID" value="Mp5g01250.4.cds"/>
    <property type="gene ID" value="Mp5g01250"/>
</dbReference>
<organism evidence="8 9">
    <name type="scientific">Marchantia polymorpha</name>
    <name type="common">Common liverwort</name>
    <name type="synonym">Marchantia aquatica</name>
    <dbReference type="NCBI Taxonomy" id="3197"/>
    <lineage>
        <taxon>Eukaryota</taxon>
        <taxon>Viridiplantae</taxon>
        <taxon>Streptophyta</taxon>
        <taxon>Embryophyta</taxon>
        <taxon>Marchantiophyta</taxon>
        <taxon>Marchantiopsida</taxon>
        <taxon>Marchantiidae</taxon>
        <taxon>Marchantiales</taxon>
        <taxon>Marchantiaceae</taxon>
        <taxon>Marchantia</taxon>
    </lineage>
</organism>
<feature type="region of interest" description="Disordered" evidence="6">
    <location>
        <begin position="673"/>
        <end position="716"/>
    </location>
</feature>
<dbReference type="PANTHER" id="PTHR10751">
    <property type="entry name" value="GUANYLATE BINDING PROTEIN"/>
    <property type="match status" value="1"/>
</dbReference>
<evidence type="ECO:0000256" key="5">
    <source>
        <dbReference type="SAM" id="Coils"/>
    </source>
</evidence>
<dbReference type="Gene3D" id="1.20.1000.10">
    <property type="entry name" value="Guanylate-binding protein, C-terminal domain"/>
    <property type="match status" value="1"/>
</dbReference>
<reference evidence="9" key="1">
    <citation type="journal article" date="2017" name="Cell">
        <title>Insights into land plant evolution garnered from the Marchantia polymorpha genome.</title>
        <authorList>
            <person name="Bowman J.L."/>
            <person name="Kohchi T."/>
            <person name="Yamato K.T."/>
            <person name="Jenkins J."/>
            <person name="Shu S."/>
            <person name="Ishizaki K."/>
            <person name="Yamaoka S."/>
            <person name="Nishihama R."/>
            <person name="Nakamura Y."/>
            <person name="Berger F."/>
            <person name="Adam C."/>
            <person name="Aki S.S."/>
            <person name="Althoff F."/>
            <person name="Araki T."/>
            <person name="Arteaga-Vazquez M.A."/>
            <person name="Balasubrmanian S."/>
            <person name="Barry K."/>
            <person name="Bauer D."/>
            <person name="Boehm C.R."/>
            <person name="Briginshaw L."/>
            <person name="Caballero-Perez J."/>
            <person name="Catarino B."/>
            <person name="Chen F."/>
            <person name="Chiyoda S."/>
            <person name="Chovatia M."/>
            <person name="Davies K.M."/>
            <person name="Delmans M."/>
            <person name="Demura T."/>
            <person name="Dierschke T."/>
            <person name="Dolan L."/>
            <person name="Dorantes-Acosta A.E."/>
            <person name="Eklund D.M."/>
            <person name="Florent S.N."/>
            <person name="Flores-Sandoval E."/>
            <person name="Fujiyama A."/>
            <person name="Fukuzawa H."/>
            <person name="Galik B."/>
            <person name="Grimanelli D."/>
            <person name="Grimwood J."/>
            <person name="Grossniklaus U."/>
            <person name="Hamada T."/>
            <person name="Haseloff J."/>
            <person name="Hetherington A.J."/>
            <person name="Higo A."/>
            <person name="Hirakawa Y."/>
            <person name="Hundley H.N."/>
            <person name="Ikeda Y."/>
            <person name="Inoue K."/>
            <person name="Inoue S.I."/>
            <person name="Ishida S."/>
            <person name="Jia Q."/>
            <person name="Kakita M."/>
            <person name="Kanazawa T."/>
            <person name="Kawai Y."/>
            <person name="Kawashima T."/>
            <person name="Kennedy M."/>
            <person name="Kinose K."/>
            <person name="Kinoshita T."/>
            <person name="Kohara Y."/>
            <person name="Koide E."/>
            <person name="Komatsu K."/>
            <person name="Kopischke S."/>
            <person name="Kubo M."/>
            <person name="Kyozuka J."/>
            <person name="Lagercrantz U."/>
            <person name="Lin S.S."/>
            <person name="Lindquist E."/>
            <person name="Lipzen A.M."/>
            <person name="Lu C.W."/>
            <person name="De Luna E."/>
            <person name="Martienssen R.A."/>
            <person name="Minamino N."/>
            <person name="Mizutani M."/>
            <person name="Mizutani M."/>
            <person name="Mochizuki N."/>
            <person name="Monte I."/>
            <person name="Mosher R."/>
            <person name="Nagasaki H."/>
            <person name="Nakagami H."/>
            <person name="Naramoto S."/>
            <person name="Nishitani K."/>
            <person name="Ohtani M."/>
            <person name="Okamoto T."/>
            <person name="Okumura M."/>
            <person name="Phillips J."/>
            <person name="Pollak B."/>
            <person name="Reinders A."/>
            <person name="Rovekamp M."/>
            <person name="Sano R."/>
            <person name="Sawa S."/>
            <person name="Schmid M.W."/>
            <person name="Shirakawa M."/>
            <person name="Solano R."/>
            <person name="Spunde A."/>
            <person name="Suetsugu N."/>
            <person name="Sugano S."/>
            <person name="Sugiyama A."/>
            <person name="Sun R."/>
            <person name="Suzuki Y."/>
            <person name="Takenaka M."/>
            <person name="Takezawa D."/>
            <person name="Tomogane H."/>
            <person name="Tsuzuki M."/>
            <person name="Ueda T."/>
            <person name="Umeda M."/>
            <person name="Ward J.M."/>
            <person name="Watanabe Y."/>
            <person name="Yazaki K."/>
            <person name="Yokoyama R."/>
            <person name="Yoshitake Y."/>
            <person name="Yotsui I."/>
            <person name="Zachgo S."/>
            <person name="Schmutz J."/>
        </authorList>
    </citation>
    <scope>NUCLEOTIDE SEQUENCE [LARGE SCALE GENOMIC DNA]</scope>
    <source>
        <strain evidence="9">Tak-1</strain>
    </source>
</reference>
<dbReference type="Pfam" id="PF02841">
    <property type="entry name" value="GBP_C"/>
    <property type="match status" value="1"/>
</dbReference>
<keyword evidence="3" id="KW-0342">GTP-binding</keyword>
<dbReference type="GO" id="GO:0005525">
    <property type="term" value="F:GTP binding"/>
    <property type="evidence" value="ECO:0000318"/>
    <property type="project" value="GO_Central"/>
</dbReference>
<evidence type="ECO:0000256" key="6">
    <source>
        <dbReference type="SAM" id="MobiDB-lite"/>
    </source>
</evidence>
<feature type="coiled-coil region" evidence="5">
    <location>
        <begin position="856"/>
        <end position="890"/>
    </location>
</feature>
<evidence type="ECO:0000259" key="7">
    <source>
        <dbReference type="PROSITE" id="PS51715"/>
    </source>
</evidence>
<keyword evidence="5" id="KW-0175">Coiled coil</keyword>
<feature type="domain" description="GB1/RHD3-type G" evidence="7">
    <location>
        <begin position="43"/>
        <end position="288"/>
    </location>
</feature>
<evidence type="ECO:0000256" key="1">
    <source>
        <dbReference type="ARBA" id="ARBA00022741"/>
    </source>
</evidence>
<name>A0A2R6W0V3_MARPO</name>
<dbReference type="AlphaFoldDB" id="A0A2R6W0V3"/>
<dbReference type="InterPro" id="IPR036543">
    <property type="entry name" value="Guanylate-bd_C_sf"/>
</dbReference>
<dbReference type="PROSITE" id="PS51715">
    <property type="entry name" value="G_GB1_RHD3"/>
    <property type="match status" value="1"/>
</dbReference>
<feature type="compositionally biased region" description="Polar residues" evidence="6">
    <location>
        <begin position="705"/>
        <end position="716"/>
    </location>
</feature>
<dbReference type="Gene3D" id="3.40.50.300">
    <property type="entry name" value="P-loop containing nucleotide triphosphate hydrolases"/>
    <property type="match status" value="1"/>
</dbReference>
<dbReference type="Gramene" id="Mp5g01250.1">
    <property type="protein sequence ID" value="Mp5g01250.1.cds"/>
    <property type="gene ID" value="Mp5g01250"/>
</dbReference>
<reference evidence="8" key="2">
    <citation type="submission" date="2017-12" db="EMBL/GenBank/DDBJ databases">
        <title>WGS assembly of Marchantia polymorpha.</title>
        <authorList>
            <person name="Bowman J.L."/>
            <person name="Kohchi T."/>
            <person name="Yamato K.T."/>
            <person name="Jenkins J."/>
            <person name="Shu S."/>
            <person name="Ishizaki K."/>
            <person name="Yamaoka S."/>
            <person name="Nishihama R."/>
            <person name="Nakamura Y."/>
            <person name="Berger F."/>
            <person name="Adam C."/>
            <person name="Aki S.S."/>
            <person name="Althoff F."/>
            <person name="Araki T."/>
            <person name="Arteaga-Vazquez M.A."/>
            <person name="Balasubrmanian S."/>
            <person name="Bauer D."/>
            <person name="Boehm C.R."/>
            <person name="Briginshaw L."/>
            <person name="Caballero-Perez J."/>
            <person name="Catarino B."/>
            <person name="Chen F."/>
            <person name="Chiyoda S."/>
            <person name="Chovatia M."/>
            <person name="Davies K.M."/>
            <person name="Delmans M."/>
            <person name="Demura T."/>
            <person name="Dierschke T."/>
            <person name="Dolan L."/>
            <person name="Dorantes-Acosta A.E."/>
            <person name="Eklund D.M."/>
            <person name="Florent S.N."/>
            <person name="Flores-Sandoval E."/>
            <person name="Fujiyama A."/>
            <person name="Fukuzawa H."/>
            <person name="Galik B."/>
            <person name="Grimanelli D."/>
            <person name="Grimwood J."/>
            <person name="Grossniklaus U."/>
            <person name="Hamada T."/>
            <person name="Haseloff J."/>
            <person name="Hetherington A.J."/>
            <person name="Higo A."/>
            <person name="Hirakawa Y."/>
            <person name="Hundley H.N."/>
            <person name="Ikeda Y."/>
            <person name="Inoue K."/>
            <person name="Inoue S."/>
            <person name="Ishida S."/>
            <person name="Jia Q."/>
            <person name="Kakita M."/>
            <person name="Kanazawa T."/>
            <person name="Kawai Y."/>
            <person name="Kawashima T."/>
            <person name="Kennedy M."/>
            <person name="Kinose K."/>
            <person name="Kinoshita T."/>
            <person name="Kohara Y."/>
            <person name="Koide E."/>
            <person name="Komatsu K."/>
            <person name="Kopischke S."/>
            <person name="Kubo M."/>
            <person name="Kyozuka J."/>
            <person name="Lagercrantz U."/>
            <person name="Lin S.S."/>
            <person name="Lindquist E."/>
            <person name="Lipzen A.M."/>
            <person name="Lu C."/>
            <person name="Luna E.D."/>
            <person name="Martienssen R.A."/>
            <person name="Minamino N."/>
            <person name="Mizutani M."/>
            <person name="Mizutani M."/>
            <person name="Mochizuki N."/>
            <person name="Monte I."/>
            <person name="Mosher R."/>
            <person name="Nagasaki H."/>
            <person name="Nakagami H."/>
            <person name="Naramoto S."/>
            <person name="Nishitani K."/>
            <person name="Ohtani M."/>
            <person name="Okamoto T."/>
            <person name="Okumura M."/>
            <person name="Phillips J."/>
            <person name="Pollak B."/>
            <person name="Reinders A."/>
            <person name="Roevekamp M."/>
            <person name="Sano R."/>
            <person name="Sawa S."/>
            <person name="Schmid M.W."/>
            <person name="Shirakawa M."/>
            <person name="Solano R."/>
            <person name="Spunde A."/>
            <person name="Suetsugu N."/>
            <person name="Sugano S."/>
            <person name="Sugiyama A."/>
            <person name="Sun R."/>
            <person name="Suzuki Y."/>
            <person name="Takenaka M."/>
            <person name="Takezawa D."/>
            <person name="Tomogane H."/>
            <person name="Tsuzuki M."/>
            <person name="Ueda T."/>
            <person name="Umeda M."/>
            <person name="Ward J.M."/>
            <person name="Watanabe Y."/>
            <person name="Yazaki K."/>
            <person name="Yokoyama R."/>
            <person name="Yoshitake Y."/>
            <person name="Yotsui I."/>
            <person name="Zachgo S."/>
            <person name="Schmutz J."/>
        </authorList>
    </citation>
    <scope>NUCLEOTIDE SEQUENCE [LARGE SCALE GENOMIC DNA]</scope>
    <source>
        <strain evidence="8">Tak-1</strain>
    </source>
</reference>